<name>A0A1B0BP94_9MUSC</name>
<evidence type="ECO:0000256" key="1">
    <source>
        <dbReference type="SAM" id="Phobius"/>
    </source>
</evidence>
<keyword evidence="1" id="KW-0472">Membrane</keyword>
<dbReference type="EMBL" id="JXJN01017865">
    <property type="status" value="NOT_ANNOTATED_CDS"/>
    <property type="molecule type" value="Genomic_DNA"/>
</dbReference>
<protein>
    <submittedName>
        <fullName evidence="2">Uncharacterized protein</fullName>
    </submittedName>
</protein>
<reference evidence="3" key="1">
    <citation type="submission" date="2015-01" db="EMBL/GenBank/DDBJ databases">
        <authorList>
            <person name="Aksoy S."/>
            <person name="Warren W."/>
            <person name="Wilson R.K."/>
        </authorList>
    </citation>
    <scope>NUCLEOTIDE SEQUENCE [LARGE SCALE GENOMIC DNA]</scope>
    <source>
        <strain evidence="3">IAEA</strain>
    </source>
</reference>
<feature type="transmembrane region" description="Helical" evidence="1">
    <location>
        <begin position="36"/>
        <end position="55"/>
    </location>
</feature>
<proteinExistence type="predicted"/>
<evidence type="ECO:0000313" key="2">
    <source>
        <dbReference type="EnsemblMetazoa" id="GPPI036249-PA"/>
    </source>
</evidence>
<keyword evidence="1" id="KW-1133">Transmembrane helix</keyword>
<sequence length="131" mass="14922">MTDQFIADSGSLVYVENLRHTLRGKLRYNFRSRPQIWLTMSFIIATLVNGADFIVSCDRSYLTMLLKDSPFFITCLLVGRGLRNAARYVVDKDISYWQQGQQGTIIITYSTPISKITLCKGVQFKIIESGL</sequence>
<dbReference type="AlphaFoldDB" id="A0A1B0BP94"/>
<keyword evidence="3" id="KW-1185">Reference proteome</keyword>
<dbReference type="VEuPathDB" id="VectorBase:GPPI036249"/>
<dbReference type="EnsemblMetazoa" id="GPPI036249-RA">
    <property type="protein sequence ID" value="GPPI036249-PA"/>
    <property type="gene ID" value="GPPI036249"/>
</dbReference>
<reference evidence="2" key="2">
    <citation type="submission" date="2020-05" db="UniProtKB">
        <authorList>
            <consortium name="EnsemblMetazoa"/>
        </authorList>
    </citation>
    <scope>IDENTIFICATION</scope>
    <source>
        <strain evidence="2">IAEA</strain>
    </source>
</reference>
<dbReference type="EMBL" id="JXJN01017864">
    <property type="status" value="NOT_ANNOTATED_CDS"/>
    <property type="molecule type" value="Genomic_DNA"/>
</dbReference>
<accession>A0A1B0BP94</accession>
<evidence type="ECO:0000313" key="3">
    <source>
        <dbReference type="Proteomes" id="UP000092460"/>
    </source>
</evidence>
<dbReference type="Proteomes" id="UP000092460">
    <property type="component" value="Unassembled WGS sequence"/>
</dbReference>
<keyword evidence="1" id="KW-0812">Transmembrane</keyword>
<organism evidence="2 3">
    <name type="scientific">Glossina palpalis gambiensis</name>
    <dbReference type="NCBI Taxonomy" id="67801"/>
    <lineage>
        <taxon>Eukaryota</taxon>
        <taxon>Metazoa</taxon>
        <taxon>Ecdysozoa</taxon>
        <taxon>Arthropoda</taxon>
        <taxon>Hexapoda</taxon>
        <taxon>Insecta</taxon>
        <taxon>Pterygota</taxon>
        <taxon>Neoptera</taxon>
        <taxon>Endopterygota</taxon>
        <taxon>Diptera</taxon>
        <taxon>Brachycera</taxon>
        <taxon>Muscomorpha</taxon>
        <taxon>Hippoboscoidea</taxon>
        <taxon>Glossinidae</taxon>
        <taxon>Glossina</taxon>
    </lineage>
</organism>